<feature type="compositionally biased region" description="Polar residues" evidence="1">
    <location>
        <begin position="47"/>
        <end position="58"/>
    </location>
</feature>
<reference evidence="2 3" key="1">
    <citation type="submission" date="2016-02" db="EMBL/GenBank/DDBJ databases">
        <title>Genome analysis of coral dinoflagellate symbionts highlights evolutionary adaptations to a symbiotic lifestyle.</title>
        <authorList>
            <person name="Aranda M."/>
            <person name="Li Y."/>
            <person name="Liew Y.J."/>
            <person name="Baumgarten S."/>
            <person name="Simakov O."/>
            <person name="Wilson M."/>
            <person name="Piel J."/>
            <person name="Ashoor H."/>
            <person name="Bougouffa S."/>
            <person name="Bajic V.B."/>
            <person name="Ryu T."/>
            <person name="Ravasi T."/>
            <person name="Bayer T."/>
            <person name="Micklem G."/>
            <person name="Kim H."/>
            <person name="Bhak J."/>
            <person name="Lajeunesse T.C."/>
            <person name="Voolstra C.R."/>
        </authorList>
    </citation>
    <scope>NUCLEOTIDE SEQUENCE [LARGE SCALE GENOMIC DNA]</scope>
    <source>
        <strain evidence="2 3">CCMP2467</strain>
    </source>
</reference>
<evidence type="ECO:0000313" key="2">
    <source>
        <dbReference type="EMBL" id="OLQ15594.1"/>
    </source>
</evidence>
<name>A0A1Q9F7D3_SYMMI</name>
<organism evidence="2 3">
    <name type="scientific">Symbiodinium microadriaticum</name>
    <name type="common">Dinoflagellate</name>
    <name type="synonym">Zooxanthella microadriatica</name>
    <dbReference type="NCBI Taxonomy" id="2951"/>
    <lineage>
        <taxon>Eukaryota</taxon>
        <taxon>Sar</taxon>
        <taxon>Alveolata</taxon>
        <taxon>Dinophyceae</taxon>
        <taxon>Suessiales</taxon>
        <taxon>Symbiodiniaceae</taxon>
        <taxon>Symbiodinium</taxon>
    </lineage>
</organism>
<feature type="region of interest" description="Disordered" evidence="1">
    <location>
        <begin position="188"/>
        <end position="214"/>
    </location>
</feature>
<dbReference type="AlphaFoldDB" id="A0A1Q9F7D3"/>
<dbReference type="OrthoDB" id="10335496at2759"/>
<dbReference type="Proteomes" id="UP000186817">
    <property type="component" value="Unassembled WGS sequence"/>
</dbReference>
<feature type="region of interest" description="Disordered" evidence="1">
    <location>
        <begin position="39"/>
        <end position="103"/>
    </location>
</feature>
<dbReference type="EMBL" id="LSRX01000001">
    <property type="protein sequence ID" value="OLQ15594.1"/>
    <property type="molecule type" value="Genomic_DNA"/>
</dbReference>
<evidence type="ECO:0000256" key="1">
    <source>
        <dbReference type="SAM" id="MobiDB-lite"/>
    </source>
</evidence>
<feature type="region of interest" description="Disordered" evidence="1">
    <location>
        <begin position="454"/>
        <end position="480"/>
    </location>
</feature>
<accession>A0A1Q9F7D3</accession>
<gene>
    <name evidence="2" type="ORF">AK812_SmicGene22</name>
</gene>
<keyword evidence="3" id="KW-1185">Reference proteome</keyword>
<proteinExistence type="predicted"/>
<feature type="compositionally biased region" description="Basic and acidic residues" evidence="1">
    <location>
        <begin position="460"/>
        <end position="480"/>
    </location>
</feature>
<protein>
    <submittedName>
        <fullName evidence="2">Uncharacterized protein</fullName>
    </submittedName>
</protein>
<comment type="caution">
    <text evidence="2">The sequence shown here is derived from an EMBL/GenBank/DDBJ whole genome shotgun (WGS) entry which is preliminary data.</text>
</comment>
<evidence type="ECO:0000313" key="3">
    <source>
        <dbReference type="Proteomes" id="UP000186817"/>
    </source>
</evidence>
<sequence length="659" mass="69735">MAADPANFSYVSVGKARETGRKAAAVASLREIPLGKIKGVRAEPGRSGSTPLSVQRQQLRAPFAQRQRRGSVAEAVARASRRRKEAASASQAAANLKPKDDQAAPPAGVELGIGLPVLALGNCAHSKAWLGLCAGVWSATSRNQANQRRVDGELGTMPELEAVAYDLDAPAVVDRHIQAHGRQSNVTTKAGSGFLADPRNGPLDRNGSGGEDARRGRAAVRRTLLAWLGLQTLFIVNSDLTCTRLAYAKFVCSYLPELPLSPAAAALQPPLRRPSLGPQGQAAVALWGGKVEDAVERRARAGRLGIPVAPHLGAEHNLLFFPRTFLMFASPDGPTPRATCELRAFVQCAAPPQPSTFRKGGKLAVKDDGDVAGARSGCAGRRSAPSPSATSARRVLASSLAAKDCMRVQILEAALAEQLNRRITDENCTALGPKPSGAREDAAATGLGAQFHGRVGNSARKSEGREAAKERLAGRPDHRATCAAGGGSGAAEALAFELAALACGDVWLLKPPGRVRAAEQKAVTVTPYKLSTFLRHLEAATFEATVAPYGCATFLRHLDVAPDLREVAGFLAVLDETEIGRITDRSFGVALRFWKPCEMLQLRASTVDSELDSPEWQPDGDDLSTAVVVLPGDDVEIVEEDIGRDTGSRRPCDKPRLCC</sequence>